<dbReference type="Proteomes" id="UP000612680">
    <property type="component" value="Chromosome"/>
</dbReference>
<proteinExistence type="inferred from homology"/>
<evidence type="ECO:0000313" key="8">
    <source>
        <dbReference type="Proteomes" id="UP000612680"/>
    </source>
</evidence>
<dbReference type="SUPFAM" id="SSF88659">
    <property type="entry name" value="Sigma3 and sigma4 domains of RNA polymerase sigma factors"/>
    <property type="match status" value="1"/>
</dbReference>
<evidence type="ECO:0000259" key="6">
    <source>
        <dbReference type="Pfam" id="PF08281"/>
    </source>
</evidence>
<keyword evidence="8" id="KW-1185">Reference proteome</keyword>
<evidence type="ECO:0000256" key="5">
    <source>
        <dbReference type="SAM" id="Phobius"/>
    </source>
</evidence>
<keyword evidence="5" id="KW-0472">Membrane</keyword>
<evidence type="ECO:0000256" key="2">
    <source>
        <dbReference type="ARBA" id="ARBA00023015"/>
    </source>
</evidence>
<dbReference type="InterPro" id="IPR013249">
    <property type="entry name" value="RNA_pol_sigma70_r4_t2"/>
</dbReference>
<keyword evidence="5" id="KW-0812">Transmembrane</keyword>
<evidence type="ECO:0000313" key="7">
    <source>
        <dbReference type="EMBL" id="QRR00027.1"/>
    </source>
</evidence>
<protein>
    <submittedName>
        <fullName evidence="7">Sigma-70 family RNA polymerase sigma factor</fullName>
    </submittedName>
</protein>
<evidence type="ECO:0000256" key="4">
    <source>
        <dbReference type="ARBA" id="ARBA00023163"/>
    </source>
</evidence>
<dbReference type="EMBL" id="CP056775">
    <property type="protein sequence ID" value="QRR00027.1"/>
    <property type="molecule type" value="Genomic_DNA"/>
</dbReference>
<dbReference type="Gene3D" id="1.10.10.10">
    <property type="entry name" value="Winged helix-like DNA-binding domain superfamily/Winged helix DNA-binding domain"/>
    <property type="match status" value="1"/>
</dbReference>
<dbReference type="InterPro" id="IPR014284">
    <property type="entry name" value="RNA_pol_sigma-70_dom"/>
</dbReference>
<organism evidence="7 8">
    <name type="scientific">Dyadobacter sandarakinus</name>
    <dbReference type="NCBI Taxonomy" id="2747268"/>
    <lineage>
        <taxon>Bacteria</taxon>
        <taxon>Pseudomonadati</taxon>
        <taxon>Bacteroidota</taxon>
        <taxon>Cytophagia</taxon>
        <taxon>Cytophagales</taxon>
        <taxon>Spirosomataceae</taxon>
        <taxon>Dyadobacter</taxon>
    </lineage>
</organism>
<dbReference type="SUPFAM" id="SSF88946">
    <property type="entry name" value="Sigma2 domain of RNA polymerase sigma factors"/>
    <property type="match status" value="1"/>
</dbReference>
<keyword evidence="3" id="KW-0731">Sigma factor</keyword>
<evidence type="ECO:0000256" key="1">
    <source>
        <dbReference type="ARBA" id="ARBA00010641"/>
    </source>
</evidence>
<name>A0ABX7I3D3_9BACT</name>
<dbReference type="InterPro" id="IPR013324">
    <property type="entry name" value="RNA_pol_sigma_r3/r4-like"/>
</dbReference>
<dbReference type="Pfam" id="PF08281">
    <property type="entry name" value="Sigma70_r4_2"/>
    <property type="match status" value="1"/>
</dbReference>
<feature type="domain" description="RNA polymerase sigma factor 70 region 4 type 2" evidence="6">
    <location>
        <begin position="141"/>
        <end position="184"/>
    </location>
</feature>
<dbReference type="RefSeq" id="WP_204660788.1">
    <property type="nucleotide sequence ID" value="NZ_CP056775.1"/>
</dbReference>
<keyword evidence="4" id="KW-0804">Transcription</keyword>
<dbReference type="PANTHER" id="PTHR43133:SF46">
    <property type="entry name" value="RNA POLYMERASE SIGMA-70 FACTOR ECF SUBFAMILY"/>
    <property type="match status" value="1"/>
</dbReference>
<feature type="transmembrane region" description="Helical" evidence="5">
    <location>
        <begin position="188"/>
        <end position="208"/>
    </location>
</feature>
<dbReference type="CDD" id="cd06171">
    <property type="entry name" value="Sigma70_r4"/>
    <property type="match status" value="1"/>
</dbReference>
<dbReference type="InterPro" id="IPR013325">
    <property type="entry name" value="RNA_pol_sigma_r2"/>
</dbReference>
<dbReference type="Gene3D" id="1.10.1740.10">
    <property type="match status" value="1"/>
</dbReference>
<dbReference type="NCBIfam" id="TIGR02937">
    <property type="entry name" value="sigma70-ECF"/>
    <property type="match status" value="1"/>
</dbReference>
<dbReference type="InterPro" id="IPR036388">
    <property type="entry name" value="WH-like_DNA-bd_sf"/>
</dbReference>
<sequence>MQGYDYAENRRALDQDLWTKIIHDDKDALGELFDVYSAELLKYGYGIAKDKDVVGDAVQDIFVDIWSYRKNLAVQVQVKFYLYRSMRRAVIKHITQKQISHIDVSDIAYSPDFEPSPESEWLSRESETDRNSRILHSLIFLSGREREIISLKYYSDLKIREIASLLDIKEQTVANTLQNALTKLRKHLVYTGIVLFLFINFKINIQFFW</sequence>
<dbReference type="InterPro" id="IPR039425">
    <property type="entry name" value="RNA_pol_sigma-70-like"/>
</dbReference>
<reference evidence="7 8" key="1">
    <citation type="submission" date="2020-06" db="EMBL/GenBank/DDBJ databases">
        <title>Dyadobacter sandarakinus sp. nov., isolated from the soil of the Arctic Yellow River Station.</title>
        <authorList>
            <person name="Zhang Y."/>
            <person name="Peng F."/>
        </authorList>
    </citation>
    <scope>NUCLEOTIDE SEQUENCE [LARGE SCALE GENOMIC DNA]</scope>
    <source>
        <strain evidence="7 8">Q3-56</strain>
    </source>
</reference>
<dbReference type="PANTHER" id="PTHR43133">
    <property type="entry name" value="RNA POLYMERASE ECF-TYPE SIGMA FACTO"/>
    <property type="match status" value="1"/>
</dbReference>
<keyword evidence="5" id="KW-1133">Transmembrane helix</keyword>
<comment type="similarity">
    <text evidence="1">Belongs to the sigma-70 factor family. ECF subfamily.</text>
</comment>
<keyword evidence="2" id="KW-0805">Transcription regulation</keyword>
<gene>
    <name evidence="7" type="ORF">HWI92_03390</name>
</gene>
<evidence type="ECO:0000256" key="3">
    <source>
        <dbReference type="ARBA" id="ARBA00023082"/>
    </source>
</evidence>
<accession>A0ABX7I3D3</accession>